<reference evidence="2 3" key="1">
    <citation type="submission" date="2018-08" db="EMBL/GenBank/DDBJ databases">
        <title>A genome reference for cultivated species of the human gut microbiota.</title>
        <authorList>
            <person name="Zou Y."/>
            <person name="Xue W."/>
            <person name="Luo G."/>
        </authorList>
    </citation>
    <scope>NUCLEOTIDE SEQUENCE [LARGE SCALE GENOMIC DNA]</scope>
    <source>
        <strain evidence="2 3">AM25-1</strain>
    </source>
</reference>
<dbReference type="PROSITE" id="PS51186">
    <property type="entry name" value="GNAT"/>
    <property type="match status" value="1"/>
</dbReference>
<feature type="domain" description="N-acetyltransferase" evidence="1">
    <location>
        <begin position="1"/>
        <end position="159"/>
    </location>
</feature>
<dbReference type="Gene3D" id="3.40.630.30">
    <property type="match status" value="1"/>
</dbReference>
<dbReference type="Pfam" id="PF00583">
    <property type="entry name" value="Acetyltransf_1"/>
    <property type="match status" value="1"/>
</dbReference>
<dbReference type="SUPFAM" id="SSF55729">
    <property type="entry name" value="Acyl-CoA N-acyltransferases (Nat)"/>
    <property type="match status" value="1"/>
</dbReference>
<accession>A0A414PWM3</accession>
<keyword evidence="2" id="KW-0808">Transferase</keyword>
<evidence type="ECO:0000259" key="1">
    <source>
        <dbReference type="PROSITE" id="PS51186"/>
    </source>
</evidence>
<sequence>MEIRLLIEKDIDEMAKLYVKSWRATYNGIIPAKILDTITVEKFNPIWKNYITKDNNGIFGAFEGDIFLGFGAFTPDKNMESTLYLDSLHMKDEYKGKGIGTKIINQLKDYAREKGYKGISVSVMCGNDRAKNLYTKLGAIHLNYYTGYEIQCEKLYWEL</sequence>
<dbReference type="CDD" id="cd04301">
    <property type="entry name" value="NAT_SF"/>
    <property type="match status" value="1"/>
</dbReference>
<evidence type="ECO:0000313" key="2">
    <source>
        <dbReference type="EMBL" id="RHF72963.1"/>
    </source>
</evidence>
<evidence type="ECO:0000313" key="3">
    <source>
        <dbReference type="Proteomes" id="UP000284676"/>
    </source>
</evidence>
<dbReference type="EMBL" id="QRHL01000006">
    <property type="protein sequence ID" value="RHF72963.1"/>
    <property type="molecule type" value="Genomic_DNA"/>
</dbReference>
<gene>
    <name evidence="2" type="ORF">DW663_05430</name>
</gene>
<organism evidence="2 3">
    <name type="scientific">Fusobacterium mortiferum</name>
    <dbReference type="NCBI Taxonomy" id="850"/>
    <lineage>
        <taxon>Bacteria</taxon>
        <taxon>Fusobacteriati</taxon>
        <taxon>Fusobacteriota</taxon>
        <taxon>Fusobacteriia</taxon>
        <taxon>Fusobacteriales</taxon>
        <taxon>Fusobacteriaceae</taxon>
        <taxon>Fusobacterium</taxon>
    </lineage>
</organism>
<comment type="caution">
    <text evidence="2">The sequence shown here is derived from an EMBL/GenBank/DDBJ whole genome shotgun (WGS) entry which is preliminary data.</text>
</comment>
<proteinExistence type="predicted"/>
<dbReference type="GO" id="GO:0016747">
    <property type="term" value="F:acyltransferase activity, transferring groups other than amino-acyl groups"/>
    <property type="evidence" value="ECO:0007669"/>
    <property type="project" value="InterPro"/>
</dbReference>
<dbReference type="Proteomes" id="UP000284676">
    <property type="component" value="Unassembled WGS sequence"/>
</dbReference>
<name>A0A414PWM3_FUSMR</name>
<dbReference type="InterPro" id="IPR000182">
    <property type="entry name" value="GNAT_dom"/>
</dbReference>
<dbReference type="InterPro" id="IPR016181">
    <property type="entry name" value="Acyl_CoA_acyltransferase"/>
</dbReference>
<dbReference type="AlphaFoldDB" id="A0A414PWM3"/>
<dbReference type="RefSeq" id="WP_117708765.1">
    <property type="nucleotide sequence ID" value="NZ_CAEUHP010000001.1"/>
</dbReference>
<protein>
    <submittedName>
        <fullName evidence="2">GNAT family N-acetyltransferase</fullName>
    </submittedName>
</protein>